<protein>
    <submittedName>
        <fullName evidence="2">Uncharacterized protein</fullName>
    </submittedName>
</protein>
<feature type="chain" id="PRO_5012202949" evidence="1">
    <location>
        <begin position="29"/>
        <end position="245"/>
    </location>
</feature>
<evidence type="ECO:0000313" key="2">
    <source>
        <dbReference type="EMBL" id="PGM95214.1"/>
    </source>
</evidence>
<feature type="signal peptide" evidence="1">
    <location>
        <begin position="1"/>
        <end position="28"/>
    </location>
</feature>
<name>A0A2B9E593_BACCE</name>
<keyword evidence="1" id="KW-0732">Signal</keyword>
<dbReference type="Proteomes" id="UP000222054">
    <property type="component" value="Unassembled WGS sequence"/>
</dbReference>
<accession>A0A2B9E593</accession>
<dbReference type="EMBL" id="NUHO01000032">
    <property type="protein sequence ID" value="PGM95214.1"/>
    <property type="molecule type" value="Genomic_DNA"/>
</dbReference>
<evidence type="ECO:0000313" key="3">
    <source>
        <dbReference type="Proteomes" id="UP000222054"/>
    </source>
</evidence>
<sequence>MKKMMRHALLGVTLLTGIAMIGVDSASAEEHPVLKDSNGNSIVYGKEYYMEPYDFSGQGIEIKTWKHNGYRNEETLSSIGPSQRSEFALSTGPGSTVKFQEYSSERLGSGNVSIEVSRQSPGLNYYIGGRDPRSVNQLNSNDWTLSYLLVFAPDQDLRIYNRPDVRDGRAWTPQAPSANADMNSAFADGNYFALKDASNYFNGLNTFMSYGESGDHPLDPEPGTNLLEISYNMDSKAMWRFIPAE</sequence>
<gene>
    <name evidence="2" type="ORF">CN958_08310</name>
</gene>
<dbReference type="AlphaFoldDB" id="A0A2B9E593"/>
<dbReference type="RefSeq" id="WP_098776535.1">
    <property type="nucleotide sequence ID" value="NZ_NUHO01000032.1"/>
</dbReference>
<evidence type="ECO:0000256" key="1">
    <source>
        <dbReference type="SAM" id="SignalP"/>
    </source>
</evidence>
<organism evidence="2 3">
    <name type="scientific">Bacillus cereus</name>
    <dbReference type="NCBI Taxonomy" id="1396"/>
    <lineage>
        <taxon>Bacteria</taxon>
        <taxon>Bacillati</taxon>
        <taxon>Bacillota</taxon>
        <taxon>Bacilli</taxon>
        <taxon>Bacillales</taxon>
        <taxon>Bacillaceae</taxon>
        <taxon>Bacillus</taxon>
        <taxon>Bacillus cereus group</taxon>
    </lineage>
</organism>
<comment type="caution">
    <text evidence="2">The sequence shown here is derived from an EMBL/GenBank/DDBJ whole genome shotgun (WGS) entry which is preliminary data.</text>
</comment>
<proteinExistence type="predicted"/>
<reference evidence="2 3" key="1">
    <citation type="submission" date="2017-09" db="EMBL/GenBank/DDBJ databases">
        <title>Large-scale bioinformatics analysis of Bacillus genomes uncovers conserved roles of natural products in bacterial physiology.</title>
        <authorList>
            <consortium name="Agbiome Team Llc"/>
            <person name="Bleich R.M."/>
            <person name="Grubbs K.J."/>
            <person name="Santa Maria K.C."/>
            <person name="Allen S.E."/>
            <person name="Farag S."/>
            <person name="Shank E.A."/>
            <person name="Bowers A."/>
        </authorList>
    </citation>
    <scope>NUCLEOTIDE SEQUENCE [LARGE SCALE GENOMIC DNA]</scope>
    <source>
        <strain evidence="2 3">AFS053130</strain>
    </source>
</reference>